<feature type="domain" description="PKD-like" evidence="3">
    <location>
        <begin position="1672"/>
        <end position="1756"/>
    </location>
</feature>
<name>A0A1I2S3E1_9BACT</name>
<dbReference type="InterPro" id="IPR049304">
    <property type="entry name" value="Gly_rich_dom"/>
</dbReference>
<evidence type="ECO:0000256" key="1">
    <source>
        <dbReference type="SAM" id="MobiDB-lite"/>
    </source>
</evidence>
<feature type="domain" description="PKD-like" evidence="3">
    <location>
        <begin position="999"/>
        <end position="1080"/>
    </location>
</feature>
<feature type="compositionally biased region" description="Low complexity" evidence="1">
    <location>
        <begin position="470"/>
        <end position="489"/>
    </location>
</feature>
<dbReference type="RefSeq" id="WP_092790017.1">
    <property type="nucleotide sequence ID" value="NZ_FOPC01000004.1"/>
</dbReference>
<feature type="compositionally biased region" description="Gly residues" evidence="1">
    <location>
        <begin position="147"/>
        <end position="164"/>
    </location>
</feature>
<dbReference type="EMBL" id="FOPC01000004">
    <property type="protein sequence ID" value="SFG45337.1"/>
    <property type="molecule type" value="Genomic_DNA"/>
</dbReference>
<organism evidence="5 6">
    <name type="scientific">Algoriphagus hitonicola</name>
    <dbReference type="NCBI Taxonomy" id="435880"/>
    <lineage>
        <taxon>Bacteria</taxon>
        <taxon>Pseudomonadati</taxon>
        <taxon>Bacteroidota</taxon>
        <taxon>Cytophagia</taxon>
        <taxon>Cytophagales</taxon>
        <taxon>Cyclobacteriaceae</taxon>
        <taxon>Algoriphagus</taxon>
    </lineage>
</organism>
<reference evidence="6" key="1">
    <citation type="submission" date="2016-10" db="EMBL/GenBank/DDBJ databases">
        <authorList>
            <person name="Varghese N."/>
            <person name="Submissions S."/>
        </authorList>
    </citation>
    <scope>NUCLEOTIDE SEQUENCE [LARGE SCALE GENOMIC DNA]</scope>
    <source>
        <strain evidence="6">DSM 19315</strain>
    </source>
</reference>
<dbReference type="OrthoDB" id="1443240at2"/>
<feature type="region of interest" description="Disordered" evidence="1">
    <location>
        <begin position="461"/>
        <end position="489"/>
    </location>
</feature>
<feature type="domain" description="PKD-like" evidence="3">
    <location>
        <begin position="431"/>
        <end position="518"/>
    </location>
</feature>
<feature type="chain" id="PRO_5011600880" description="Gliding motility-associated C-terminal domain-containing protein" evidence="2">
    <location>
        <begin position="24"/>
        <end position="2643"/>
    </location>
</feature>
<dbReference type="Pfam" id="PF19406">
    <property type="entry name" value="PKD_5"/>
    <property type="match status" value="12"/>
</dbReference>
<feature type="domain" description="PKD-like" evidence="3">
    <location>
        <begin position="808"/>
        <end position="895"/>
    </location>
</feature>
<feature type="compositionally biased region" description="Low complexity" evidence="1">
    <location>
        <begin position="165"/>
        <end position="183"/>
    </location>
</feature>
<feature type="compositionally biased region" description="Gly residues" evidence="1">
    <location>
        <begin position="184"/>
        <end position="198"/>
    </location>
</feature>
<feature type="region of interest" description="Disordered" evidence="1">
    <location>
        <begin position="134"/>
        <end position="227"/>
    </location>
</feature>
<evidence type="ECO:0008006" key="7">
    <source>
        <dbReference type="Google" id="ProtNLM"/>
    </source>
</evidence>
<feature type="domain" description="PKD-like" evidence="3">
    <location>
        <begin position="1393"/>
        <end position="1477"/>
    </location>
</feature>
<feature type="domain" description="Glycine-rich" evidence="4">
    <location>
        <begin position="2175"/>
        <end position="2444"/>
    </location>
</feature>
<evidence type="ECO:0000313" key="5">
    <source>
        <dbReference type="EMBL" id="SFG45337.1"/>
    </source>
</evidence>
<feature type="domain" description="PKD-like" evidence="3">
    <location>
        <begin position="713"/>
        <end position="800"/>
    </location>
</feature>
<dbReference type="Gene3D" id="2.60.40.2700">
    <property type="match status" value="1"/>
</dbReference>
<feature type="compositionally biased region" description="Low complexity" evidence="1">
    <location>
        <begin position="134"/>
        <end position="146"/>
    </location>
</feature>
<protein>
    <recommendedName>
        <fullName evidence="7">Gliding motility-associated C-terminal domain-containing protein</fullName>
    </recommendedName>
</protein>
<dbReference type="STRING" id="435880.SAMN04487988_10429"/>
<keyword evidence="6" id="KW-1185">Reference proteome</keyword>
<dbReference type="InterPro" id="IPR026444">
    <property type="entry name" value="Secre_tail"/>
</dbReference>
<feature type="domain" description="PKD-like" evidence="3">
    <location>
        <begin position="1486"/>
        <end position="1570"/>
    </location>
</feature>
<feature type="region of interest" description="Disordered" evidence="1">
    <location>
        <begin position="2283"/>
        <end position="2360"/>
    </location>
</feature>
<evidence type="ECO:0000259" key="4">
    <source>
        <dbReference type="Pfam" id="PF21722"/>
    </source>
</evidence>
<sequence length="2643" mass="267748">MKKHLPVLLLSIFLIFISWETFAQTQTIINTTAGGGETFVVPPGVTSITVEVWGAGGRGGSRSGSNGVTGGGGGGAYSKSVLSVTAGQTISYYVGFGSKTADPGEDSWFLDNTTVMAKGGNSVGTNVLTGATGGSSASSFGDESFSGGNGGDGSGNNAGGGGSSAGINANGNNTANSTGATAPAGGGDGGDGRTGSQGRGEDGLSPGGGGGGSRRNNASGTEQVGGYGADGQIRISYIALTSYTSSDDQYVCEDDPINEITYSLPPNSTVEIIDLPPGLTSNYNSTAGTISITGIPTADGTYTINATPDYNSFITLTQSGSVTIIPKPDVTDIAETVCSGEPFTVIPVDGTNGFIPDVTTYSWDAPSMPSGLTGGAAGSGDEISGTLTNTTNSALDAIYTVTPTHNGCDGDPFEVAVTVDPVATIDDQTVEVCTGDDFSFTPTDGTDGVVPAGTTYTWESPSVTGGLTGGDADSGSSISATLNNPTNTQQTATYTVTPTSGTCVGPDFTVTVTVDPGPNIDDLTSSICSEETFTVTPENGTDGIVPAGTTYTWGSPLVTGGLTGGVAGSGSSITGTLTNPTNTSQTATYTVTPSSASCSDETFLLTVTVDPKPDVSDINETICSGGSFNLTPVDEIVPSGTTYSWSPPSISGDITGGEAGNGSTISGTLTNNTNTAQTATYTVTPISGDCTGEDFTVTVTVDPKATIDDQTVEVCTGDPFSFTPANVTDGIVPSGTTYTWEAPDLESGLTGGEADSGNIITGTLTNTSNTSKTATYTVTPISGSCTGEEFTVTVTINPGPSIDDINTSICSEGTFDITPENGTDGIVPSGTTYTWTLLSADAGISGAVDGSGNSISGTLTNSTSLSQAAVYEVTPTSGTCSDDTFLLTVTVDPKPDVSDMAETICSEGSFDLTPVDGTNGIVPAGISYSWEAPSISGELTGGEAGSGNTISGTLTNTSNIVQTATYTVTPTVDGCIGEDFVVTITVDPVPTIDDISINSCTGDPFTIEPADGIVPSGTTYDWELISVTGGITGGEDGSGGTITGTLTNPSDTPQTATYTVTPTSGSCIGPDFTVTVTVDPITEITVQPSDIGEVDCFGDGFDPISVTAVGGGLEYQWYSKTDNLDPITNPGNLISGANSASFTPPSNTPVLESYYYYVVVIGNCGEVISSLSGEYVATEPETTIIDDPSTTDLEVCKDDAFPELVVSAIGETDPDTYPEVTYQWYSNTSPSNTGGTLIDGATSSTFTPPSNTVGTLYYYAEAASLCGTVPTDVSGAHTVTPLTEIEEEDLAGQVICDGDDFDPISVEAYGTGTISYQWYQNDENSTTSGNIVAIGSDSNTFTPPSGLSNPSQSETYYYFVVVSSDCGPDITSTISGEFTVNPIPEVTNTSLNQTICSGGSSTEVALTSDVGGTTFNWTASASSGITGYTASGSGPIPAETLSNPGTTRGSVTYSITPSANGCTGPSVDYTIYVDPLPTVTNAVMSQTICSGETTEEVYLTSDVASTSFAWTATATSGVTGFTTNGTGPIPAQTITTSENSPGTVTYEITPTANTCAGPIATYTIQVNPIPTITNSELDQTICSGESSSQVDFTSLVDGTTFDWTVVSSSGASGFTSSGSGSLTSQAITATGPTQGSVTFEVTPSANDCFGPSETYTIYIDPIPTVTNTELEQTICSGGSTSEVELTSDVSDVSFDWTAVGSTGVTGFTSSGSGPIPAETITNSGTTQGTVTYTIIPSASGCSGSSTDYIVKVDPLPTPTFIEYPGTEVCEQSSVAYTTQPGQNNYNWNIPGSEGTDYTIISGGTSGESVTLEWLTTGSKTVTASYTDSTTGCIASSPASSTTEVEPFATIGPTSIATPSVCISDPSSLSFTQSTTGVTSIGTPTGLPPGITASFNSSTGEISFSGTATTIGFYSYSIPLNGNCVNGLTATGTIDVTPEYELTSVSSVSATITGGTASITINGDVSSLPNGEYEVTYILDDGINPPAEHSSSSFNVNDGRGTFASIPLDDLDVEAYQLTIKTISKTTGGCVTDLDIDDPINTTYFSVCGAPFTEDGTFFVPAGVYEVTIQATGAGATGETETVTIPVNPGQALGIYVGQSGDTGTGRDTWVTRDSSLPDPETSSFVYANGGGGNGADGQVNISYSCPDANDADCMEVVDDGAVSGTTIIRFICDDVWEVPEGLVEFSIYAIGGGGGGGMGQTGGGGGGGGIASTTVFSNAQYGFPAGHSLNITVGQGGSGASTVNVKGGNGGNSEVTGTIPDPNGDININLNALGGGGGGSFNNLDGTDGASGGGGAFSDQETNTAGIGGSGTPGQGNDGGNGGEGNKENSASAGGGGGGAGEEGGNGDGAGVGRSKAGDGGDGAIFEIDGTPYGYGAGGGGIGFNFNGNPVSDGEGGEANGIKIGGDAGLDGIGNDGTIYTGSGGGAGNTLGGNGGQGVVYITYFNFSILPIEYLYFDVEYQEESRTGKLNWATAKEWENAHFEIERSINGVNNWETIAEVPGAGYSEVITEYEFIDQNLPAAGGVVYYRLKDVSFYQEYSYSNTRSMVVPSLSGTSSWIAYPNPSHRSSEITLDLLNTSEYNDEPITVQISDVRGVSESYTVRSAQEVTEVVNSHLQITDFGIYIIQLSWGDNQQQLKIIRN</sequence>
<feature type="compositionally biased region" description="Gly residues" evidence="1">
    <location>
        <begin position="2333"/>
        <end position="2360"/>
    </location>
</feature>
<feature type="domain" description="PKD-like" evidence="3">
    <location>
        <begin position="1579"/>
        <end position="1663"/>
    </location>
</feature>
<gene>
    <name evidence="5" type="ORF">SAMN04487988_10429</name>
</gene>
<evidence type="ECO:0000313" key="6">
    <source>
        <dbReference type="Proteomes" id="UP000199642"/>
    </source>
</evidence>
<keyword evidence="2" id="KW-0732">Signal</keyword>
<feature type="compositionally biased region" description="Gly residues" evidence="1">
    <location>
        <begin position="2306"/>
        <end position="2324"/>
    </location>
</feature>
<feature type="domain" description="PKD-like" evidence="3">
    <location>
        <begin position="357"/>
        <end position="421"/>
    </location>
</feature>
<feature type="domain" description="PKD-like" evidence="3">
    <location>
        <begin position="620"/>
        <end position="704"/>
    </location>
</feature>
<feature type="domain" description="PKD-like" evidence="3">
    <location>
        <begin position="902"/>
        <end position="990"/>
    </location>
</feature>
<dbReference type="InterPro" id="IPR045828">
    <property type="entry name" value="PKD_Bacteroidetes"/>
</dbReference>
<feature type="domain" description="PKD-like" evidence="3">
    <location>
        <begin position="526"/>
        <end position="613"/>
    </location>
</feature>
<dbReference type="Pfam" id="PF21722">
    <property type="entry name" value="Gly_rich_2"/>
    <property type="match status" value="2"/>
</dbReference>
<accession>A0A1I2S3E1</accession>
<dbReference type="Proteomes" id="UP000199642">
    <property type="component" value="Unassembled WGS sequence"/>
</dbReference>
<feature type="domain" description="Glycine-rich" evidence="4">
    <location>
        <begin position="34"/>
        <end position="237"/>
    </location>
</feature>
<dbReference type="NCBIfam" id="TIGR04183">
    <property type="entry name" value="Por_Secre_tail"/>
    <property type="match status" value="1"/>
</dbReference>
<feature type="signal peptide" evidence="2">
    <location>
        <begin position="1"/>
        <end position="23"/>
    </location>
</feature>
<proteinExistence type="predicted"/>
<evidence type="ECO:0000256" key="2">
    <source>
        <dbReference type="SAM" id="SignalP"/>
    </source>
</evidence>
<evidence type="ECO:0000259" key="3">
    <source>
        <dbReference type="Pfam" id="PF19406"/>
    </source>
</evidence>